<dbReference type="AlphaFoldDB" id="A0ABD2VTH9"/>
<feature type="region of interest" description="Disordered" evidence="1">
    <location>
        <begin position="338"/>
        <end position="393"/>
    </location>
</feature>
<dbReference type="Proteomes" id="UP001627154">
    <property type="component" value="Unassembled WGS sequence"/>
</dbReference>
<sequence>MDKIRKKTGPKPSVKSEEIIEVLRNLVIFNNKGNLKTKSDQVWSEAVEKLENRIKVPNLYLRVLHNRDNIYTQLHLIHFNPSKVTSDDKTIQKGKSHKKKPKPTEEKNIIDNLLAIKFNVQFIDQYFKNDKVSKFYKKCMMHLRWCKTKFEFEQEIAYMLILMNSKFLDDDVKSIRQKLLDAIGKECYDENNPHKLYKDNDLLNNSPCPEISSYINEVYLIFVKNYKTSENLSSTENPYQSPDLVPIFMNILSYYMFWSDILQDSSGRNFDSSTIYCSLTVVQESANPQNRKNIDSFIIDHVSENKEMIKNVSLQDVPEMNTNDIILNSFLNERDAWKGNADHESDSDNESAISSKNSERNVHESSTNELSTFTPSEINEEYDRSEKKKISRTKRNKLTKPAKYIDKCEELGTYYERSNKKSFKPRVLKNGKFKTFKCNNIDYYHEDTSLFDSFLEIFSKMFLLSKSFENICIKIMGENNFFEIVYKYATGEQLNSIEKLRNSFLFQISQVEGNTLKSLQCTDNFFKKKNIKDLERTLKKKLENSNNADRCNCGGELLMRRKAYTYLIIMVENIEVIGIDDFPSSIFVEGEKYLLCGLIRKWPAADGCTLDYHSAYIRNLKGEWKGFKNVQNKVVCQPLKMIQIELLFYVRA</sequence>
<feature type="region of interest" description="Disordered" evidence="1">
    <location>
        <begin position="84"/>
        <end position="104"/>
    </location>
</feature>
<evidence type="ECO:0000256" key="1">
    <source>
        <dbReference type="SAM" id="MobiDB-lite"/>
    </source>
</evidence>
<evidence type="ECO:0000313" key="2">
    <source>
        <dbReference type="EMBL" id="KAL3383652.1"/>
    </source>
</evidence>
<evidence type="ECO:0000313" key="3">
    <source>
        <dbReference type="Proteomes" id="UP001627154"/>
    </source>
</evidence>
<name>A0ABD2VTH9_9HYME</name>
<proteinExistence type="predicted"/>
<feature type="compositionally biased region" description="Basic residues" evidence="1">
    <location>
        <begin position="92"/>
        <end position="101"/>
    </location>
</feature>
<protein>
    <submittedName>
        <fullName evidence="2">Uncharacterized protein</fullName>
    </submittedName>
</protein>
<dbReference type="EMBL" id="JBJJXI010000186">
    <property type="protein sequence ID" value="KAL3383652.1"/>
    <property type="molecule type" value="Genomic_DNA"/>
</dbReference>
<reference evidence="2 3" key="1">
    <citation type="journal article" date="2024" name="bioRxiv">
        <title>A reference genome for Trichogramma kaykai: A tiny desert-dwelling parasitoid wasp with competing sex-ratio distorters.</title>
        <authorList>
            <person name="Culotta J."/>
            <person name="Lindsey A.R."/>
        </authorList>
    </citation>
    <scope>NUCLEOTIDE SEQUENCE [LARGE SCALE GENOMIC DNA]</scope>
    <source>
        <strain evidence="2 3">KSX58</strain>
    </source>
</reference>
<accession>A0ABD2VTH9</accession>
<comment type="caution">
    <text evidence="2">The sequence shown here is derived from an EMBL/GenBank/DDBJ whole genome shotgun (WGS) entry which is preliminary data.</text>
</comment>
<feature type="compositionally biased region" description="Polar residues" evidence="1">
    <location>
        <begin position="364"/>
        <end position="377"/>
    </location>
</feature>
<keyword evidence="3" id="KW-1185">Reference proteome</keyword>
<gene>
    <name evidence="2" type="ORF">TKK_020500</name>
</gene>
<organism evidence="2 3">
    <name type="scientific">Trichogramma kaykai</name>
    <dbReference type="NCBI Taxonomy" id="54128"/>
    <lineage>
        <taxon>Eukaryota</taxon>
        <taxon>Metazoa</taxon>
        <taxon>Ecdysozoa</taxon>
        <taxon>Arthropoda</taxon>
        <taxon>Hexapoda</taxon>
        <taxon>Insecta</taxon>
        <taxon>Pterygota</taxon>
        <taxon>Neoptera</taxon>
        <taxon>Endopterygota</taxon>
        <taxon>Hymenoptera</taxon>
        <taxon>Apocrita</taxon>
        <taxon>Proctotrupomorpha</taxon>
        <taxon>Chalcidoidea</taxon>
        <taxon>Trichogrammatidae</taxon>
        <taxon>Trichogramma</taxon>
    </lineage>
</organism>